<sequence>MTLHYCALVAPDRSSSDYHRACVDKMCYDKNRTWSSHAGDGRILSTTQRGGGGRTTRHWSPLYAFAALLVAPNTLVNAYSGLRGVDDRSTNNFYNVDTVAAVAVEAEEGSKGFFVHKEIDSAFSDQGKHNISVDVKITSKEEHAVIKVDDYSNEEDWDGGESKDDIKDDDPAVLLAEVVDHDSDNVDRYQMEISAIPTTIDNSNDHYHDHAAVVEAGKKDTINVISPPVSAAAALAPVRSANAIKVVPSVESNNLDAGDDANFERMLPVNYCFTTADLKSAVDAYIVEGCSTDSKCATRKKYGKIGSWCTSGVDSMSYLFDQKGTFNDDISNWDVSSVTDMSYMFYNATSFNQNLNKWDVSSVTNMICMFCFATSFDQSLDGWNVRSVIDMTAMFQFATNFNKKLNSWNVSSVTRMYGMFFAALRFNQPLDRWDVRSVFDMATMFTNATSFNQPLDGWVVSSVIHMDYMFDRATSFNQNLCKWGLLSSFPWSSTNMMFTKSGCPNKASPTQALKGPFCANC</sequence>
<dbReference type="AlphaFoldDB" id="A0ABD3R1Z0"/>
<comment type="caution">
    <text evidence="1">The sequence shown here is derived from an EMBL/GenBank/DDBJ whole genome shotgun (WGS) entry which is preliminary data.</text>
</comment>
<protein>
    <submittedName>
        <fullName evidence="1">Uncharacterized protein</fullName>
    </submittedName>
</protein>
<dbReference type="InterPro" id="IPR011889">
    <property type="entry name" value="Liste_lipo_26"/>
</dbReference>
<keyword evidence="2" id="KW-1185">Reference proteome</keyword>
<accession>A0ABD3R1Z0</accession>
<dbReference type="NCBIfam" id="TIGR02167">
    <property type="entry name" value="Liste_lipo_26"/>
    <property type="match status" value="2"/>
</dbReference>
<proteinExistence type="predicted"/>
<dbReference type="Pfam" id="PF03382">
    <property type="entry name" value="DUF285"/>
    <property type="match status" value="1"/>
</dbReference>
<evidence type="ECO:0000313" key="1">
    <source>
        <dbReference type="EMBL" id="KAL3806673.1"/>
    </source>
</evidence>
<organism evidence="1 2">
    <name type="scientific">Cyclostephanos tholiformis</name>
    <dbReference type="NCBI Taxonomy" id="382380"/>
    <lineage>
        <taxon>Eukaryota</taxon>
        <taxon>Sar</taxon>
        <taxon>Stramenopiles</taxon>
        <taxon>Ochrophyta</taxon>
        <taxon>Bacillariophyta</taxon>
        <taxon>Coscinodiscophyceae</taxon>
        <taxon>Thalassiosirophycidae</taxon>
        <taxon>Stephanodiscales</taxon>
        <taxon>Stephanodiscaceae</taxon>
        <taxon>Cyclostephanos</taxon>
    </lineage>
</organism>
<name>A0ABD3R1Z0_9STRA</name>
<dbReference type="Proteomes" id="UP001530377">
    <property type="component" value="Unassembled WGS sequence"/>
</dbReference>
<evidence type="ECO:0000313" key="2">
    <source>
        <dbReference type="Proteomes" id="UP001530377"/>
    </source>
</evidence>
<gene>
    <name evidence="1" type="ORF">ACHAXA_003448</name>
</gene>
<dbReference type="InterPro" id="IPR005046">
    <property type="entry name" value="DUF285"/>
</dbReference>
<reference evidence="1 2" key="1">
    <citation type="submission" date="2024-10" db="EMBL/GenBank/DDBJ databases">
        <title>Updated reference genomes for cyclostephanoid diatoms.</title>
        <authorList>
            <person name="Roberts W.R."/>
            <person name="Alverson A.J."/>
        </authorList>
    </citation>
    <scope>NUCLEOTIDE SEQUENCE [LARGE SCALE GENOMIC DNA]</scope>
    <source>
        <strain evidence="1 2">AJA228-03</strain>
    </source>
</reference>
<dbReference type="EMBL" id="JALLPB020000759">
    <property type="protein sequence ID" value="KAL3806673.1"/>
    <property type="molecule type" value="Genomic_DNA"/>
</dbReference>